<sequence length="435" mass="47054">MSVNGSGPDASDAAEKFADDLGEKLNNPTGGLTTGVKIVDDKGNDTGKTKPRFILQSHGYYDVKAYVAAGLVFPKDAASFQGLHPKEGLQKLLDLDPSIYQQTQDAMVGVYTSCNEFNKNALPNFRLITLDTKEYSNYAIMQLTGLGEGSFQGMLDILTSDKYATKGSEESDEFKGAAQSASDILLDLSETATVKATKIAAMVKEITTFQVRVENDKKLVDGVVLKFQGDGTPSSGYVSKLNTSLAELRKGVQDAVNTAKEKQAEYDHDDAVATGAIGYIWIPIAGWIAGTTVLITYNNYAKAAWAEYQRQLGIEASKNKEVKALEAVISDVNLLANQNKTMSDQMKKAITALGEIQKVFEQLAVDLGSASSMMGAADKFVRKGLWQRKNMIRSRVNDAVKSWQDALEAATELLNTDGNIKTEGATPDVTPPKID</sequence>
<proteinExistence type="predicted"/>
<dbReference type="Gene3D" id="1.20.1170.10">
    <property type="match status" value="1"/>
</dbReference>
<evidence type="ECO:0000313" key="1">
    <source>
        <dbReference type="EMBL" id="KAF4305432.1"/>
    </source>
</evidence>
<dbReference type="SUPFAM" id="SSF58100">
    <property type="entry name" value="Bacterial hemolysins"/>
    <property type="match status" value="1"/>
</dbReference>
<dbReference type="CDD" id="cd22656">
    <property type="entry name" value="ClyA_Cry6Aa-like"/>
    <property type="match status" value="1"/>
</dbReference>
<protein>
    <submittedName>
        <fullName evidence="1">Uncharacterized protein</fullName>
    </submittedName>
</protein>
<dbReference type="AlphaFoldDB" id="A0A8H4IQH1"/>
<evidence type="ECO:0000313" key="2">
    <source>
        <dbReference type="Proteomes" id="UP000572817"/>
    </source>
</evidence>
<gene>
    <name evidence="1" type="ORF">GTA08_BOTSDO06475</name>
</gene>
<accession>A0A8H4IQH1</accession>
<dbReference type="EMBL" id="WWBZ02000040">
    <property type="protein sequence ID" value="KAF4305432.1"/>
    <property type="molecule type" value="Genomic_DNA"/>
</dbReference>
<dbReference type="Proteomes" id="UP000572817">
    <property type="component" value="Unassembled WGS sequence"/>
</dbReference>
<dbReference type="OrthoDB" id="5066239at2759"/>
<reference evidence="1" key="1">
    <citation type="submission" date="2020-04" db="EMBL/GenBank/DDBJ databases">
        <title>Genome Assembly and Annotation of Botryosphaeria dothidea sdau 11-99, a Latent Pathogen of Apple Fruit Ring Rot in China.</title>
        <authorList>
            <person name="Yu C."/>
            <person name="Diao Y."/>
            <person name="Lu Q."/>
            <person name="Zhao J."/>
            <person name="Cui S."/>
            <person name="Peng C."/>
            <person name="He B."/>
            <person name="Liu H."/>
        </authorList>
    </citation>
    <scope>NUCLEOTIDE SEQUENCE [LARGE SCALE GENOMIC DNA]</scope>
    <source>
        <strain evidence="1">Sdau11-99</strain>
    </source>
</reference>
<comment type="caution">
    <text evidence="1">The sequence shown here is derived from an EMBL/GenBank/DDBJ whole genome shotgun (WGS) entry which is preliminary data.</text>
</comment>
<organism evidence="1 2">
    <name type="scientific">Botryosphaeria dothidea</name>
    <dbReference type="NCBI Taxonomy" id="55169"/>
    <lineage>
        <taxon>Eukaryota</taxon>
        <taxon>Fungi</taxon>
        <taxon>Dikarya</taxon>
        <taxon>Ascomycota</taxon>
        <taxon>Pezizomycotina</taxon>
        <taxon>Dothideomycetes</taxon>
        <taxon>Dothideomycetes incertae sedis</taxon>
        <taxon>Botryosphaeriales</taxon>
        <taxon>Botryosphaeriaceae</taxon>
        <taxon>Botryosphaeria</taxon>
    </lineage>
</organism>
<keyword evidence="2" id="KW-1185">Reference proteome</keyword>
<name>A0A8H4IQH1_9PEZI</name>